<accession>A0AAD3D2Q6</accession>
<feature type="compositionally biased region" description="Low complexity" evidence="5">
    <location>
        <begin position="239"/>
        <end position="254"/>
    </location>
</feature>
<dbReference type="PANTHER" id="PTHR10015:SF206">
    <property type="entry name" value="HSF-TYPE DNA-BINDING DOMAIN-CONTAINING PROTEIN"/>
    <property type="match status" value="1"/>
</dbReference>
<feature type="compositionally biased region" description="Polar residues" evidence="5">
    <location>
        <begin position="354"/>
        <end position="364"/>
    </location>
</feature>
<dbReference type="PANTHER" id="PTHR10015">
    <property type="entry name" value="HEAT SHOCK TRANSCRIPTION FACTOR"/>
    <property type="match status" value="1"/>
</dbReference>
<evidence type="ECO:0000313" key="8">
    <source>
        <dbReference type="Proteomes" id="UP001054902"/>
    </source>
</evidence>
<dbReference type="SUPFAM" id="SSF46785">
    <property type="entry name" value="Winged helix' DNA-binding domain"/>
    <property type="match status" value="1"/>
</dbReference>
<dbReference type="Gene3D" id="1.10.10.10">
    <property type="entry name" value="Winged helix-like DNA-binding domain superfamily/Winged helix DNA-binding domain"/>
    <property type="match status" value="1"/>
</dbReference>
<organism evidence="7 8">
    <name type="scientific">Chaetoceros tenuissimus</name>
    <dbReference type="NCBI Taxonomy" id="426638"/>
    <lineage>
        <taxon>Eukaryota</taxon>
        <taxon>Sar</taxon>
        <taxon>Stramenopiles</taxon>
        <taxon>Ochrophyta</taxon>
        <taxon>Bacillariophyta</taxon>
        <taxon>Coscinodiscophyceae</taxon>
        <taxon>Chaetocerotophycidae</taxon>
        <taxon>Chaetocerotales</taxon>
        <taxon>Chaetocerotaceae</taxon>
        <taxon>Chaetoceros</taxon>
    </lineage>
</organism>
<evidence type="ECO:0000256" key="1">
    <source>
        <dbReference type="ARBA" id="ARBA00004123"/>
    </source>
</evidence>
<dbReference type="InterPro" id="IPR036388">
    <property type="entry name" value="WH-like_DNA-bd_sf"/>
</dbReference>
<keyword evidence="8" id="KW-1185">Reference proteome</keyword>
<evidence type="ECO:0000256" key="3">
    <source>
        <dbReference type="ARBA" id="ARBA00023242"/>
    </source>
</evidence>
<dbReference type="InterPro" id="IPR000232">
    <property type="entry name" value="HSF_DNA-bd"/>
</dbReference>
<comment type="caution">
    <text evidence="7">The sequence shown here is derived from an EMBL/GenBank/DDBJ whole genome shotgun (WGS) entry which is preliminary data.</text>
</comment>
<dbReference type="SMART" id="SM00415">
    <property type="entry name" value="HSF"/>
    <property type="match status" value="1"/>
</dbReference>
<proteinExistence type="inferred from homology"/>
<dbReference type="Proteomes" id="UP001054902">
    <property type="component" value="Unassembled WGS sequence"/>
</dbReference>
<evidence type="ECO:0000259" key="6">
    <source>
        <dbReference type="SMART" id="SM00415"/>
    </source>
</evidence>
<feature type="domain" description="HSF-type DNA-binding" evidence="6">
    <location>
        <begin position="85"/>
        <end position="191"/>
    </location>
</feature>
<comment type="subcellular location">
    <subcellularLocation>
        <location evidence="1">Nucleus</location>
    </subcellularLocation>
</comment>
<dbReference type="EMBL" id="BLLK01000056">
    <property type="protein sequence ID" value="GFH56787.1"/>
    <property type="molecule type" value="Genomic_DNA"/>
</dbReference>
<gene>
    <name evidence="7" type="ORF">CTEN210_13263</name>
</gene>
<reference evidence="7 8" key="1">
    <citation type="journal article" date="2021" name="Sci. Rep.">
        <title>The genome of the diatom Chaetoceros tenuissimus carries an ancient integrated fragment of an extant virus.</title>
        <authorList>
            <person name="Hongo Y."/>
            <person name="Kimura K."/>
            <person name="Takaki Y."/>
            <person name="Yoshida Y."/>
            <person name="Baba S."/>
            <person name="Kobayashi G."/>
            <person name="Nagasaki K."/>
            <person name="Hano T."/>
            <person name="Tomaru Y."/>
        </authorList>
    </citation>
    <scope>NUCLEOTIDE SEQUENCE [LARGE SCALE GENOMIC DNA]</scope>
    <source>
        <strain evidence="7 8">NIES-3715</strain>
    </source>
</reference>
<dbReference type="GO" id="GO:0003700">
    <property type="term" value="F:DNA-binding transcription factor activity"/>
    <property type="evidence" value="ECO:0007669"/>
    <property type="project" value="InterPro"/>
</dbReference>
<sequence>MCNETRTNTKTWQINMISTIPPQEAAVASSAFGVTSTSSGKKEHETLLRSIPEMPQQQQEDEDPHDTMITFLTGRTKSERSSKERAIIFPVKLMYVLQCGKYNHIINWQLDSEHNEHHFIVQDIDEFTKQVLPIFFKVAKYESFQRKLYRWGFIKTRRTRAEKMKSPKSVCYVHPCFRQGDYNGAAQMTCSGASVEICKSTQKHRKRQQRQKGSKDNNSKRQRTSASSAAAAKNENLDQNQPQQQQQQLMMMQQQPAAAAVLPSMQNTTMTALPGLNMQMQPSNNFLSLPQNNNMFMMMNALPSNDPNALQHMMPVLANTTATMPGTSNIVGNGRIQDSFATIISRDSSSLNTTDSCNAMMSKQTSSSTTSTSRPAEDNIPELLARARTQREIKRIQMNNLMREEMLRELQSDSPVMDGLPAGTDVNMPTTTDVPVNTSSATYNNDLLVNTAADNLMEQDNSNGNLLQFNQALNNGNMYNAMSMNSNNVNYPTFENSNRNMHQQIINDAFNALMRSS</sequence>
<dbReference type="GO" id="GO:0005634">
    <property type="term" value="C:nucleus"/>
    <property type="evidence" value="ECO:0007669"/>
    <property type="project" value="UniProtKB-SubCell"/>
</dbReference>
<evidence type="ECO:0000256" key="5">
    <source>
        <dbReference type="SAM" id="MobiDB-lite"/>
    </source>
</evidence>
<evidence type="ECO:0000256" key="2">
    <source>
        <dbReference type="ARBA" id="ARBA00023125"/>
    </source>
</evidence>
<keyword evidence="3" id="KW-0539">Nucleus</keyword>
<dbReference type="Pfam" id="PF00447">
    <property type="entry name" value="HSF_DNA-bind"/>
    <property type="match status" value="1"/>
</dbReference>
<dbReference type="GO" id="GO:0043565">
    <property type="term" value="F:sequence-specific DNA binding"/>
    <property type="evidence" value="ECO:0007669"/>
    <property type="project" value="InterPro"/>
</dbReference>
<comment type="similarity">
    <text evidence="4">Belongs to the HSF family.</text>
</comment>
<feature type="region of interest" description="Disordered" evidence="5">
    <location>
        <begin position="354"/>
        <end position="379"/>
    </location>
</feature>
<dbReference type="InterPro" id="IPR036390">
    <property type="entry name" value="WH_DNA-bd_sf"/>
</dbReference>
<feature type="region of interest" description="Disordered" evidence="5">
    <location>
        <begin position="201"/>
        <end position="254"/>
    </location>
</feature>
<protein>
    <recommendedName>
        <fullName evidence="6">HSF-type DNA-binding domain-containing protein</fullName>
    </recommendedName>
</protein>
<evidence type="ECO:0000256" key="4">
    <source>
        <dbReference type="RuleBase" id="RU004020"/>
    </source>
</evidence>
<name>A0AAD3D2Q6_9STRA</name>
<evidence type="ECO:0000313" key="7">
    <source>
        <dbReference type="EMBL" id="GFH56787.1"/>
    </source>
</evidence>
<feature type="compositionally biased region" description="Basic residues" evidence="5">
    <location>
        <begin position="201"/>
        <end position="212"/>
    </location>
</feature>
<keyword evidence="2" id="KW-0238">DNA-binding</keyword>
<dbReference type="AlphaFoldDB" id="A0AAD3D2Q6"/>